<organism evidence="4 5">
    <name type="scientific">Ceratopteris richardii</name>
    <name type="common">Triangle waterfern</name>
    <dbReference type="NCBI Taxonomy" id="49495"/>
    <lineage>
        <taxon>Eukaryota</taxon>
        <taxon>Viridiplantae</taxon>
        <taxon>Streptophyta</taxon>
        <taxon>Embryophyta</taxon>
        <taxon>Tracheophyta</taxon>
        <taxon>Polypodiopsida</taxon>
        <taxon>Polypodiidae</taxon>
        <taxon>Polypodiales</taxon>
        <taxon>Pteridineae</taxon>
        <taxon>Pteridaceae</taxon>
        <taxon>Parkerioideae</taxon>
        <taxon>Ceratopteris</taxon>
    </lineage>
</organism>
<dbReference type="SUPFAM" id="SSF117856">
    <property type="entry name" value="AF0104/ALDC/Ptd012-like"/>
    <property type="match status" value="1"/>
</dbReference>
<keyword evidence="1" id="KW-0238">DNA-binding</keyword>
<keyword evidence="1" id="KW-0804">Transcription</keyword>
<dbReference type="PANTHER" id="PTHR31100:SF14">
    <property type="entry name" value="AT-HOOK MOTIF NUCLEAR-LOCALIZED PROTEIN 15"/>
    <property type="match status" value="1"/>
</dbReference>
<dbReference type="GO" id="GO:0003700">
    <property type="term" value="F:DNA-binding transcription factor activity"/>
    <property type="evidence" value="ECO:0007669"/>
    <property type="project" value="TreeGrafter"/>
</dbReference>
<dbReference type="OMA" id="DFKSHEI"/>
<feature type="compositionally biased region" description="Basic and acidic residues" evidence="2">
    <location>
        <begin position="1"/>
        <end position="10"/>
    </location>
</feature>
<dbReference type="PIRSF" id="PIRSF016021">
    <property type="entry name" value="ESCAROLA"/>
    <property type="match status" value="1"/>
</dbReference>
<name>A0A8T2UY30_CERRI</name>
<dbReference type="CDD" id="cd11378">
    <property type="entry name" value="DUF296"/>
    <property type="match status" value="1"/>
</dbReference>
<proteinExistence type="predicted"/>
<dbReference type="Pfam" id="PF03479">
    <property type="entry name" value="PCC"/>
    <property type="match status" value="1"/>
</dbReference>
<evidence type="ECO:0000259" key="3">
    <source>
        <dbReference type="PROSITE" id="PS51742"/>
    </source>
</evidence>
<evidence type="ECO:0000256" key="2">
    <source>
        <dbReference type="SAM" id="MobiDB-lite"/>
    </source>
</evidence>
<dbReference type="InterPro" id="IPR014476">
    <property type="entry name" value="AHL15-29"/>
</dbReference>
<comment type="function">
    <text evidence="1">Transcription factor that specifically binds AT-rich DNA sequences related to the nuclear matrix attachment regions (MARs).</text>
</comment>
<evidence type="ECO:0000256" key="1">
    <source>
        <dbReference type="PIRNR" id="PIRNR016021"/>
    </source>
</evidence>
<dbReference type="AlphaFoldDB" id="A0A8T2UY30"/>
<dbReference type="EMBL" id="CM035409">
    <property type="protein sequence ID" value="KAH7440142.1"/>
    <property type="molecule type" value="Genomic_DNA"/>
</dbReference>
<keyword evidence="5" id="KW-1185">Reference proteome</keyword>
<dbReference type="Gene3D" id="3.30.1330.80">
    <property type="entry name" value="Hypothetical protein, similar to alpha- acetolactate decarboxylase, domain 2"/>
    <property type="match status" value="1"/>
</dbReference>
<keyword evidence="1" id="KW-0805">Transcription regulation</keyword>
<dbReference type="PANTHER" id="PTHR31100">
    <property type="entry name" value="AT-HOOK MOTIF NUCLEAR-LOCALIZED PROTEIN 15"/>
    <property type="match status" value="1"/>
</dbReference>
<dbReference type="PROSITE" id="PS51742">
    <property type="entry name" value="PPC"/>
    <property type="match status" value="1"/>
</dbReference>
<comment type="subcellular location">
    <subcellularLocation>
        <location evidence="1">Nucleus</location>
    </subcellularLocation>
</comment>
<dbReference type="GO" id="GO:0005634">
    <property type="term" value="C:nucleus"/>
    <property type="evidence" value="ECO:0007669"/>
    <property type="project" value="UniProtKB-SubCell"/>
</dbReference>
<comment type="caution">
    <text evidence="4">The sequence shown here is derived from an EMBL/GenBank/DDBJ whole genome shotgun (WGS) entry which is preliminary data.</text>
</comment>
<evidence type="ECO:0000313" key="5">
    <source>
        <dbReference type="Proteomes" id="UP000825935"/>
    </source>
</evidence>
<reference evidence="4" key="1">
    <citation type="submission" date="2021-08" db="EMBL/GenBank/DDBJ databases">
        <title>WGS assembly of Ceratopteris richardii.</title>
        <authorList>
            <person name="Marchant D.B."/>
            <person name="Chen G."/>
            <person name="Jenkins J."/>
            <person name="Shu S."/>
            <person name="Leebens-Mack J."/>
            <person name="Grimwood J."/>
            <person name="Schmutz J."/>
            <person name="Soltis P."/>
            <person name="Soltis D."/>
            <person name="Chen Z.-H."/>
        </authorList>
    </citation>
    <scope>NUCLEOTIDE SEQUENCE</scope>
    <source>
        <strain evidence="4">Whitten #5841</strain>
        <tissue evidence="4">Leaf</tissue>
    </source>
</reference>
<evidence type="ECO:0000313" key="4">
    <source>
        <dbReference type="EMBL" id="KAH7440142.1"/>
    </source>
</evidence>
<dbReference type="GO" id="GO:0003680">
    <property type="term" value="F:minor groove of adenine-thymine-rich DNA binding"/>
    <property type="evidence" value="ECO:0007669"/>
    <property type="project" value="UniProtKB-UniRule"/>
</dbReference>
<dbReference type="OrthoDB" id="1932529at2759"/>
<sequence>MEAEEHEISSGHDSSGGAVLQDPNAGSTHSSRPKRQHQQNEAEDEEQQHQEQEVLAKAPVGKRPRGRPLGSKNKPKPPIIISKDSATALRAHVLEVAANCDVAACVASFARARRRGLCVLAGSGSVSNVTLRQPAAPGTSVTLQGNFDIISLSGAFLPHPAPPGATGLTVYLAGGQGNVVGGTVVGSLIAAGPVIVIAASFLNASHERLPLQEGQLTTIESPDSNHDINVEENATNPNNAGSKVGETSSHFNLNSMAIFNIPPNLVPSPAQLPQNAYHWPLPPHSRPPPY</sequence>
<accession>A0A8T2UY30</accession>
<dbReference type="Proteomes" id="UP000825935">
    <property type="component" value="Chromosome 4"/>
</dbReference>
<feature type="domain" description="PPC" evidence="3">
    <location>
        <begin position="86"/>
        <end position="222"/>
    </location>
</feature>
<gene>
    <name evidence="4" type="ORF">KP509_04G093400</name>
</gene>
<feature type="region of interest" description="Disordered" evidence="2">
    <location>
        <begin position="1"/>
        <end position="80"/>
    </location>
</feature>
<protein>
    <recommendedName>
        <fullName evidence="1">AT-hook motif nuclear-localized protein</fullName>
    </recommendedName>
</protein>
<keyword evidence="1" id="KW-0539">Nucleus</keyword>
<dbReference type="InterPro" id="IPR005175">
    <property type="entry name" value="PPC_dom"/>
</dbReference>